<protein>
    <submittedName>
        <fullName evidence="2">MbnP family protein</fullName>
    </submittedName>
</protein>
<dbReference type="RefSeq" id="WP_379980579.1">
    <property type="nucleotide sequence ID" value="NZ_JBHSFV010000010.1"/>
</dbReference>
<comment type="caution">
    <text evidence="2">The sequence shown here is derived from an EMBL/GenBank/DDBJ whole genome shotgun (WGS) entry which is preliminary data.</text>
</comment>
<dbReference type="Proteomes" id="UP001596043">
    <property type="component" value="Unassembled WGS sequence"/>
</dbReference>
<accession>A0ABV9I177</accession>
<dbReference type="InterPro" id="IPR046863">
    <property type="entry name" value="MbnP-like_dom"/>
</dbReference>
<reference evidence="3" key="1">
    <citation type="journal article" date="2019" name="Int. J. Syst. Evol. Microbiol.">
        <title>The Global Catalogue of Microorganisms (GCM) 10K type strain sequencing project: providing services to taxonomists for standard genome sequencing and annotation.</title>
        <authorList>
            <consortium name="The Broad Institute Genomics Platform"/>
            <consortium name="The Broad Institute Genome Sequencing Center for Infectious Disease"/>
            <person name="Wu L."/>
            <person name="Ma J."/>
        </authorList>
    </citation>
    <scope>NUCLEOTIDE SEQUENCE [LARGE SCALE GENOMIC DNA]</scope>
    <source>
        <strain evidence="3">YJ-61-S</strain>
    </source>
</reference>
<sequence length="252" mass="27633">MKKYFTLLAGIAILLIGCDNDEPTTIPDPGNLTLSFQNTVNEAALSMLAANYTNASNETYTVNELKYIISNIRLTTSNNTTFIYPVEDSYFLINEDGNKTINLSNIPADTYTGITFGFGVDPTKYPIESGTLNFIPLAEEAGMLWTWSAGYKFLKFEGTYATATAPDDNLPFLYHVGSHGATLDNYKEVTLAVADFQITSANATSKTIQFDVAKIFDSVYSLSLEEKDDIQVDPVNAPKIAENISTAFSIVE</sequence>
<name>A0ABV9I177_9FLAO</name>
<dbReference type="Pfam" id="PF20243">
    <property type="entry name" value="MbnP"/>
    <property type="match status" value="1"/>
</dbReference>
<dbReference type="PROSITE" id="PS51257">
    <property type="entry name" value="PROKAR_LIPOPROTEIN"/>
    <property type="match status" value="1"/>
</dbReference>
<organism evidence="2 3">
    <name type="scientific">Dokdonia ponticola</name>
    <dbReference type="NCBI Taxonomy" id="2041041"/>
    <lineage>
        <taxon>Bacteria</taxon>
        <taxon>Pseudomonadati</taxon>
        <taxon>Bacteroidota</taxon>
        <taxon>Flavobacteriia</taxon>
        <taxon>Flavobacteriales</taxon>
        <taxon>Flavobacteriaceae</taxon>
        <taxon>Dokdonia</taxon>
    </lineage>
</organism>
<feature type="domain" description="Copper-binding protein MbnP-like" evidence="1">
    <location>
        <begin position="30"/>
        <end position="221"/>
    </location>
</feature>
<evidence type="ECO:0000313" key="3">
    <source>
        <dbReference type="Proteomes" id="UP001596043"/>
    </source>
</evidence>
<evidence type="ECO:0000259" key="1">
    <source>
        <dbReference type="Pfam" id="PF20243"/>
    </source>
</evidence>
<keyword evidence="3" id="KW-1185">Reference proteome</keyword>
<dbReference type="EMBL" id="JBHSFV010000010">
    <property type="protein sequence ID" value="MFC4635401.1"/>
    <property type="molecule type" value="Genomic_DNA"/>
</dbReference>
<proteinExistence type="predicted"/>
<evidence type="ECO:0000313" key="2">
    <source>
        <dbReference type="EMBL" id="MFC4635401.1"/>
    </source>
</evidence>
<gene>
    <name evidence="2" type="ORF">ACFO3O_15940</name>
</gene>